<dbReference type="SUPFAM" id="SSF56176">
    <property type="entry name" value="FAD-binding/transporter-associated domain-like"/>
    <property type="match status" value="1"/>
</dbReference>
<evidence type="ECO:0000256" key="4">
    <source>
        <dbReference type="PROSITE-ProRule" id="PRU00703"/>
    </source>
</evidence>
<dbReference type="RefSeq" id="WP_101251815.1">
    <property type="nucleotide sequence ID" value="NZ_PIUM01000021.1"/>
</dbReference>
<comment type="caution">
    <text evidence="6">The sequence shown here is derived from an EMBL/GenBank/DDBJ whole genome shotgun (WGS) entry which is preliminary data.</text>
</comment>
<gene>
    <name evidence="6" type="ORF">CWS72_16975</name>
</gene>
<evidence type="ECO:0000256" key="2">
    <source>
        <dbReference type="ARBA" id="ARBA00022737"/>
    </source>
</evidence>
<dbReference type="AlphaFoldDB" id="A0A2N3PSF1"/>
<dbReference type="CDD" id="cd04590">
    <property type="entry name" value="CBS_pair_CorC_HlyC_assoc"/>
    <property type="match status" value="1"/>
</dbReference>
<dbReference type="InterPro" id="IPR036318">
    <property type="entry name" value="FAD-bd_PCMH-like_sf"/>
</dbReference>
<organism evidence="6 7">
    <name type="scientific">Telmatospirillum siberiense</name>
    <dbReference type="NCBI Taxonomy" id="382514"/>
    <lineage>
        <taxon>Bacteria</taxon>
        <taxon>Pseudomonadati</taxon>
        <taxon>Pseudomonadota</taxon>
        <taxon>Alphaproteobacteria</taxon>
        <taxon>Rhodospirillales</taxon>
        <taxon>Rhodospirillaceae</taxon>
        <taxon>Telmatospirillum</taxon>
    </lineage>
</organism>
<dbReference type="GO" id="GO:0050660">
    <property type="term" value="F:flavin adenine dinucleotide binding"/>
    <property type="evidence" value="ECO:0007669"/>
    <property type="project" value="InterPro"/>
</dbReference>
<keyword evidence="2" id="KW-0677">Repeat</keyword>
<reference evidence="7" key="1">
    <citation type="submission" date="2017-12" db="EMBL/GenBank/DDBJ databases">
        <title>Draft genome sequence of Telmatospirillum siberiense 26-4b1T, an acidotolerant peatland alphaproteobacterium potentially involved in sulfur cycling.</title>
        <authorList>
            <person name="Hausmann B."/>
            <person name="Pjevac P."/>
            <person name="Schreck K."/>
            <person name="Herbold C.W."/>
            <person name="Daims H."/>
            <person name="Wagner M."/>
            <person name="Pester M."/>
            <person name="Loy A."/>
        </authorList>
    </citation>
    <scope>NUCLEOTIDE SEQUENCE [LARGE SCALE GENOMIC DNA]</scope>
    <source>
        <strain evidence="7">26-4b1</strain>
    </source>
</reference>
<dbReference type="Pfam" id="PF00571">
    <property type="entry name" value="CBS"/>
    <property type="match status" value="2"/>
</dbReference>
<dbReference type="Proteomes" id="UP000233293">
    <property type="component" value="Unassembled WGS sequence"/>
</dbReference>
<evidence type="ECO:0000313" key="6">
    <source>
        <dbReference type="EMBL" id="PKU23325.1"/>
    </source>
</evidence>
<dbReference type="OrthoDB" id="9805314at2"/>
<dbReference type="InterPro" id="IPR005170">
    <property type="entry name" value="Transptr-assoc_dom"/>
</dbReference>
<dbReference type="InterPro" id="IPR016169">
    <property type="entry name" value="FAD-bd_PCMH_sub2"/>
</dbReference>
<evidence type="ECO:0000256" key="3">
    <source>
        <dbReference type="ARBA" id="ARBA00023122"/>
    </source>
</evidence>
<dbReference type="SMART" id="SM01091">
    <property type="entry name" value="CorC_HlyC"/>
    <property type="match status" value="1"/>
</dbReference>
<evidence type="ECO:0000259" key="5">
    <source>
        <dbReference type="PROSITE" id="PS51371"/>
    </source>
</evidence>
<evidence type="ECO:0000313" key="7">
    <source>
        <dbReference type="Proteomes" id="UP000233293"/>
    </source>
</evidence>
<dbReference type="InterPro" id="IPR000644">
    <property type="entry name" value="CBS_dom"/>
</dbReference>
<feature type="domain" description="CBS" evidence="5">
    <location>
        <begin position="145"/>
        <end position="202"/>
    </location>
</feature>
<dbReference type="FunFam" id="3.10.580.10:FF:000002">
    <property type="entry name" value="Magnesium/cobalt efflux protein CorC"/>
    <property type="match status" value="1"/>
</dbReference>
<dbReference type="Pfam" id="PF03471">
    <property type="entry name" value="CorC_HlyC"/>
    <property type="match status" value="1"/>
</dbReference>
<dbReference type="SUPFAM" id="SSF54631">
    <property type="entry name" value="CBS-domain pair"/>
    <property type="match status" value="1"/>
</dbReference>
<dbReference type="InterPro" id="IPR044751">
    <property type="entry name" value="Ion_transp-like_CBS"/>
</dbReference>
<dbReference type="Gene3D" id="3.30.465.10">
    <property type="match status" value="1"/>
</dbReference>
<dbReference type="InterPro" id="IPR046342">
    <property type="entry name" value="CBS_dom_sf"/>
</dbReference>
<dbReference type="EMBL" id="PIUM01000021">
    <property type="protein sequence ID" value="PKU23325.1"/>
    <property type="molecule type" value="Genomic_DNA"/>
</dbReference>
<feature type="domain" description="CBS" evidence="5">
    <location>
        <begin position="81"/>
        <end position="140"/>
    </location>
</feature>
<keyword evidence="7" id="KW-1185">Reference proteome</keyword>
<keyword evidence="3 4" id="KW-0129">CBS domain</keyword>
<dbReference type="GO" id="GO:0005886">
    <property type="term" value="C:plasma membrane"/>
    <property type="evidence" value="ECO:0007669"/>
    <property type="project" value="TreeGrafter"/>
</dbReference>
<evidence type="ECO:0000256" key="1">
    <source>
        <dbReference type="ARBA" id="ARBA00006446"/>
    </source>
</evidence>
<dbReference type="Gene3D" id="3.10.580.10">
    <property type="entry name" value="CBS-domain"/>
    <property type="match status" value="1"/>
</dbReference>
<sequence>MNDPSGSRSPRENGANDESLVRSLRAWLKSLRRGKSGESVRETLEELFEEREEASIPIDEHERRLLGNILQLRDVTAYNVMVPRADIVAVDTRVTLQGLIEVINTHGHSRYPVFRGTLDDAIGLVHIKDVLMLVASGKPFSLQRIVRKVLFVSPSIRLLDLLLEMRLKRTHMALVVDEYGGIDGLMTIEDVVEQIVGEIEDEHDHDVEPDYIERPDGVIEADARLPIEDLEARVGPLLDDEDREDVDTLGGLVFFLAGRVPSRGELINHPSGLEFEVVDADPRRIKRLRVRNVPKPEDRAA</sequence>
<dbReference type="PANTHER" id="PTHR22777:SF27">
    <property type="entry name" value="MAGNESIUM AND COBALT EFFLUX PROTEIN CORC"/>
    <property type="match status" value="1"/>
</dbReference>
<proteinExistence type="inferred from homology"/>
<comment type="similarity">
    <text evidence="1">Belongs to the UPF0053 family. Hemolysin C subfamily.</text>
</comment>
<name>A0A2N3PSF1_9PROT</name>
<protein>
    <submittedName>
        <fullName evidence="6">Magnesium/cobalt efflux protein</fullName>
    </submittedName>
</protein>
<dbReference type="PROSITE" id="PS51371">
    <property type="entry name" value="CBS"/>
    <property type="match status" value="2"/>
</dbReference>
<dbReference type="PANTHER" id="PTHR22777">
    <property type="entry name" value="HEMOLYSIN-RELATED"/>
    <property type="match status" value="1"/>
</dbReference>
<accession>A0A2N3PSF1</accession>